<dbReference type="GO" id="GO:0006508">
    <property type="term" value="P:proteolysis"/>
    <property type="evidence" value="ECO:0007669"/>
    <property type="project" value="InterPro"/>
</dbReference>
<dbReference type="EMBL" id="VRMN01000010">
    <property type="protein sequence ID" value="KAA8492324.1"/>
    <property type="molecule type" value="Genomic_DNA"/>
</dbReference>
<dbReference type="Pfam" id="PF13975">
    <property type="entry name" value="gag-asp_proteas"/>
    <property type="match status" value="1"/>
</dbReference>
<dbReference type="SUPFAM" id="SSF50630">
    <property type="entry name" value="Acid proteases"/>
    <property type="match status" value="1"/>
</dbReference>
<gene>
    <name evidence="1" type="ORF">FVE85_3762</name>
</gene>
<dbReference type="Proteomes" id="UP000324585">
    <property type="component" value="Unassembled WGS sequence"/>
</dbReference>
<dbReference type="GO" id="GO:0004190">
    <property type="term" value="F:aspartic-type endopeptidase activity"/>
    <property type="evidence" value="ECO:0007669"/>
    <property type="project" value="InterPro"/>
</dbReference>
<name>A0A5J4YNR9_PORPP</name>
<proteinExistence type="predicted"/>
<dbReference type="InterPro" id="IPR021109">
    <property type="entry name" value="Peptidase_aspartic_dom_sf"/>
</dbReference>
<dbReference type="InterPro" id="IPR001969">
    <property type="entry name" value="Aspartic_peptidase_AS"/>
</dbReference>
<protein>
    <recommendedName>
        <fullName evidence="3">Peptidase A2 domain-containing protein</fullName>
    </recommendedName>
</protein>
<organism evidence="1 2">
    <name type="scientific">Porphyridium purpureum</name>
    <name type="common">Red alga</name>
    <name type="synonym">Porphyridium cruentum</name>
    <dbReference type="NCBI Taxonomy" id="35688"/>
    <lineage>
        <taxon>Eukaryota</taxon>
        <taxon>Rhodophyta</taxon>
        <taxon>Bangiophyceae</taxon>
        <taxon>Porphyridiales</taxon>
        <taxon>Porphyridiaceae</taxon>
        <taxon>Porphyridium</taxon>
    </lineage>
</organism>
<evidence type="ECO:0000313" key="2">
    <source>
        <dbReference type="Proteomes" id="UP000324585"/>
    </source>
</evidence>
<sequence>MEPSVIGFMEGVTHVDARARLFYKDEKVNGLKVNFLVDSGASHIFLGTRFLDASVNSGENECMGELAGGQRMKVHGPIVLAVDLGFWKVSVEFSIDPIRMDVILGCKWLKL</sequence>
<evidence type="ECO:0008006" key="3">
    <source>
        <dbReference type="Google" id="ProtNLM"/>
    </source>
</evidence>
<accession>A0A5J4YNR9</accession>
<dbReference type="CDD" id="cd00303">
    <property type="entry name" value="retropepsin_like"/>
    <property type="match status" value="1"/>
</dbReference>
<evidence type="ECO:0000313" key="1">
    <source>
        <dbReference type="EMBL" id="KAA8492324.1"/>
    </source>
</evidence>
<dbReference type="AlphaFoldDB" id="A0A5J4YNR9"/>
<comment type="caution">
    <text evidence="1">The sequence shown here is derived from an EMBL/GenBank/DDBJ whole genome shotgun (WGS) entry which is preliminary data.</text>
</comment>
<keyword evidence="2" id="KW-1185">Reference proteome</keyword>
<dbReference type="Gene3D" id="2.40.70.10">
    <property type="entry name" value="Acid Proteases"/>
    <property type="match status" value="1"/>
</dbReference>
<dbReference type="PROSITE" id="PS00141">
    <property type="entry name" value="ASP_PROTEASE"/>
    <property type="match status" value="1"/>
</dbReference>
<reference evidence="2" key="1">
    <citation type="journal article" date="2019" name="Nat. Commun.">
        <title>Expansion of phycobilisome linker gene families in mesophilic red algae.</title>
        <authorList>
            <person name="Lee J."/>
            <person name="Kim D."/>
            <person name="Bhattacharya D."/>
            <person name="Yoon H.S."/>
        </authorList>
    </citation>
    <scope>NUCLEOTIDE SEQUENCE [LARGE SCALE GENOMIC DNA]</scope>
    <source>
        <strain evidence="2">CCMP 1328</strain>
    </source>
</reference>